<sequence>MAALAAVGVGTQQPTRAPCNSSGWQWRHLGAGGSSGDNTSSSAQQRNVAAAAKRRGPSRNSGSTAGGGGRGRTAPRDRAAVKELAVVLKDGKRQRGDGGGSGGGGGSAGFGPPSGARSSRGGRRGRWEEEEADLEAEGEADWDEELLADLSDSGKPEVAELIGEEGGERGGDPLAGADPDLRAAVEQVLCQFAFQLDPFQVQAVAKLLAGKSVVVCAPTGAGKTAIAEAATLHYLAEGKRVIYTTPLKALSNQKLGEMRERFGVEGAGLQTGDASLNIDAPVVVMTTEILRNMLYRVDDDGRTADDRLKDVGLVVLDEVHYLGDPGRGSVWEEVIINLPPHIKLLSMSATVRNPEDLGGWISQVHGACDTIRTSFRPVPLTWHFCHAQPAADDAGPAPPPARLLPLLDDSRRRINPALLPPGKRYMFEESSGTPEARRAAAGRLWKARPSPDGWGRWDGLKKGKVSLRTVEELVGAVMDDDWHSLPRWKRIPSLEAVALALEARAMLPAIWFIFSRRECDLAARHLEIHGAALTSPEGKKRRPPVPSRLAGYPAGWLANWLAAASGGISRQQIQWELDALAAEQPEAVKGGFVEALLRGVASHHAGCLPAWKGLVERLFQRGLLKLVFATETLAAGINMPARTTLVAALSRRRGGGIGSLQHNELLQMAGRAGRRGYDTTGSCVVLQSKWEDPDVAWDIIRRGPEPLRSQFSTGYGMVLNLLYTRPLAEARAFLDRSFSRYLASIGAQRRLAEAGRLEARAAEVMGDMARRAGISEQAEGLWAKYQKLQGRLKEEKRAAKLLRAQLADERAAAAELALERLSLPRLVGLDLSASNLADSDYRLPALLLCNLERGSSGVWVLEAGPDYLCLGADNKLYQVGARHINGIAPGPHPVANDAEACAGVMRHAQALRSRSELGSWSLGWSELSGDVGCAEGSVVTALVASKLLLPADLVPLLPSPEGLAALEGQRQRVRAVKAQVNEIKAAKAATLLERAAVLRTEVEEQAGSSWRAFEDLLAILQEVEALSGPPQLQAAVAREDAGDDTASSASGSGGTSLGIVPSTGSSDSSVSSVSDEVNDGGGSAAAAPVGAGSGGQVAFTPLGLVAREVNCANELWMALVLTHDALQALPPPQLAGALSAVISAECVSRPTVWAAYSATEGVTAAVAAVEDARQRLAGLQVRHGVDAPISVDLRLAGLVEAWAAGCSWEQVMQDCSLDDGDVARLLTRTVDLLRQVAHCDTLLPPLRKSARQAMAAMDRKPISDLVA</sequence>
<feature type="region of interest" description="Disordered" evidence="6">
    <location>
        <begin position="1"/>
        <end position="142"/>
    </location>
</feature>
<name>E1Z7K7_CHLVA</name>
<dbReference type="PANTHER" id="PTHR12131:SF1">
    <property type="entry name" value="ATP-DEPENDENT RNA HELICASE SUPV3L1, MITOCHONDRIAL-RELATED"/>
    <property type="match status" value="1"/>
</dbReference>
<feature type="compositionally biased region" description="Low complexity" evidence="6">
    <location>
        <begin position="1062"/>
        <end position="1075"/>
    </location>
</feature>
<proteinExistence type="predicted"/>
<dbReference type="SMART" id="SM00487">
    <property type="entry name" value="DEXDc"/>
    <property type="match status" value="1"/>
</dbReference>
<dbReference type="GO" id="GO:0005524">
    <property type="term" value="F:ATP binding"/>
    <property type="evidence" value="ECO:0007669"/>
    <property type="project" value="UniProtKB-KW"/>
</dbReference>
<dbReference type="InterPro" id="IPR001650">
    <property type="entry name" value="Helicase_C-like"/>
</dbReference>
<dbReference type="InParanoid" id="E1Z7K7"/>
<dbReference type="GO" id="GO:0016787">
    <property type="term" value="F:hydrolase activity"/>
    <property type="evidence" value="ECO:0007669"/>
    <property type="project" value="UniProtKB-KW"/>
</dbReference>
<dbReference type="AlphaFoldDB" id="E1Z7K7"/>
<dbReference type="Pfam" id="PF00270">
    <property type="entry name" value="DEAD"/>
    <property type="match status" value="1"/>
</dbReference>
<evidence type="ECO:0000256" key="2">
    <source>
        <dbReference type="ARBA" id="ARBA00022801"/>
    </source>
</evidence>
<dbReference type="PROSITE" id="PS51194">
    <property type="entry name" value="HELICASE_CTER"/>
    <property type="match status" value="1"/>
</dbReference>
<dbReference type="STRING" id="554065.E1Z7K7"/>
<dbReference type="SMART" id="SM00382">
    <property type="entry name" value="AAA"/>
    <property type="match status" value="1"/>
</dbReference>
<feature type="compositionally biased region" description="Gly residues" evidence="6">
    <location>
        <begin position="97"/>
        <end position="109"/>
    </location>
</feature>
<feature type="region of interest" description="Disordered" evidence="6">
    <location>
        <begin position="1035"/>
        <end position="1091"/>
    </location>
</feature>
<dbReference type="KEGG" id="cvr:CHLNCDRAFT_142028"/>
<dbReference type="FunCoup" id="E1Z7K7">
    <property type="interactions" value="426"/>
</dbReference>
<accession>E1Z7K7</accession>
<keyword evidence="2" id="KW-0378">Hydrolase</keyword>
<feature type="domain" description="Helicase C-terminal" evidence="8">
    <location>
        <begin position="493"/>
        <end position="722"/>
    </location>
</feature>
<dbReference type="CDD" id="cd18795">
    <property type="entry name" value="SF2_C_Ski2"/>
    <property type="match status" value="1"/>
</dbReference>
<dbReference type="InterPro" id="IPR027417">
    <property type="entry name" value="P-loop_NTPase"/>
</dbReference>
<evidence type="ECO:0000256" key="6">
    <source>
        <dbReference type="SAM" id="MobiDB-lite"/>
    </source>
</evidence>
<evidence type="ECO:0000256" key="5">
    <source>
        <dbReference type="SAM" id="Coils"/>
    </source>
</evidence>
<evidence type="ECO:0000313" key="10">
    <source>
        <dbReference type="Proteomes" id="UP000008141"/>
    </source>
</evidence>
<evidence type="ECO:0000256" key="4">
    <source>
        <dbReference type="ARBA" id="ARBA00022840"/>
    </source>
</evidence>
<gene>
    <name evidence="9" type="ORF">CHLNCDRAFT_142028</name>
</gene>
<dbReference type="Proteomes" id="UP000008141">
    <property type="component" value="Unassembled WGS sequence"/>
</dbReference>
<dbReference type="GO" id="GO:0055087">
    <property type="term" value="C:Ski complex"/>
    <property type="evidence" value="ECO:0007669"/>
    <property type="project" value="TreeGrafter"/>
</dbReference>
<dbReference type="RefSeq" id="XP_005850290.1">
    <property type="nucleotide sequence ID" value="XM_005850228.1"/>
</dbReference>
<feature type="coiled-coil region" evidence="5">
    <location>
        <begin position="785"/>
        <end position="819"/>
    </location>
</feature>
<dbReference type="SMART" id="SM00490">
    <property type="entry name" value="HELICc"/>
    <property type="match status" value="1"/>
</dbReference>
<dbReference type="eggNOG" id="KOG0947">
    <property type="taxonomic scope" value="Eukaryota"/>
</dbReference>
<dbReference type="Gene3D" id="1.10.3380.30">
    <property type="match status" value="1"/>
</dbReference>
<evidence type="ECO:0008006" key="11">
    <source>
        <dbReference type="Google" id="ProtNLM"/>
    </source>
</evidence>
<dbReference type="SUPFAM" id="SSF52540">
    <property type="entry name" value="P-loop containing nucleoside triphosphate hydrolases"/>
    <property type="match status" value="2"/>
</dbReference>
<evidence type="ECO:0000313" key="9">
    <source>
        <dbReference type="EMBL" id="EFN58188.1"/>
    </source>
</evidence>
<keyword evidence="3" id="KW-0347">Helicase</keyword>
<evidence type="ECO:0000259" key="8">
    <source>
        <dbReference type="PROSITE" id="PS51194"/>
    </source>
</evidence>
<dbReference type="OrthoDB" id="64767at2759"/>
<dbReference type="InterPro" id="IPR012961">
    <property type="entry name" value="Ski2/MTR4_C"/>
</dbReference>
<evidence type="ECO:0000256" key="1">
    <source>
        <dbReference type="ARBA" id="ARBA00022741"/>
    </source>
</evidence>
<feature type="compositionally biased region" description="Polar residues" evidence="6">
    <location>
        <begin position="36"/>
        <end position="47"/>
    </location>
</feature>
<dbReference type="InterPro" id="IPR014001">
    <property type="entry name" value="Helicase_ATP-bd"/>
</dbReference>
<keyword evidence="10" id="KW-1185">Reference proteome</keyword>
<organism evidence="10">
    <name type="scientific">Chlorella variabilis</name>
    <name type="common">Green alga</name>
    <dbReference type="NCBI Taxonomy" id="554065"/>
    <lineage>
        <taxon>Eukaryota</taxon>
        <taxon>Viridiplantae</taxon>
        <taxon>Chlorophyta</taxon>
        <taxon>core chlorophytes</taxon>
        <taxon>Trebouxiophyceae</taxon>
        <taxon>Chlorellales</taxon>
        <taxon>Chlorellaceae</taxon>
        <taxon>Chlorella clade</taxon>
        <taxon>Chlorella</taxon>
    </lineage>
</organism>
<dbReference type="PANTHER" id="PTHR12131">
    <property type="entry name" value="ATP-DEPENDENT RNA AND DNA HELICASE"/>
    <property type="match status" value="1"/>
</dbReference>
<feature type="compositionally biased region" description="Low complexity" evidence="6">
    <location>
        <begin position="110"/>
        <end position="119"/>
    </location>
</feature>
<reference evidence="9 10" key="1">
    <citation type="journal article" date="2010" name="Plant Cell">
        <title>The Chlorella variabilis NC64A genome reveals adaptation to photosymbiosis, coevolution with viruses, and cryptic sex.</title>
        <authorList>
            <person name="Blanc G."/>
            <person name="Duncan G."/>
            <person name="Agarkova I."/>
            <person name="Borodovsky M."/>
            <person name="Gurnon J."/>
            <person name="Kuo A."/>
            <person name="Lindquist E."/>
            <person name="Lucas S."/>
            <person name="Pangilinan J."/>
            <person name="Polle J."/>
            <person name="Salamov A."/>
            <person name="Terry A."/>
            <person name="Yamada T."/>
            <person name="Dunigan D.D."/>
            <person name="Grigoriev I.V."/>
            <person name="Claverie J.M."/>
            <person name="Van Etten J.L."/>
        </authorList>
    </citation>
    <scope>NUCLEOTIDE SEQUENCE [LARGE SCALE GENOMIC DNA]</scope>
    <source>
        <strain evidence="9 10">NC64A</strain>
    </source>
</reference>
<dbReference type="GO" id="GO:0003676">
    <property type="term" value="F:nucleic acid binding"/>
    <property type="evidence" value="ECO:0007669"/>
    <property type="project" value="InterPro"/>
</dbReference>
<feature type="compositionally biased region" description="Acidic residues" evidence="6">
    <location>
        <begin position="128"/>
        <end position="142"/>
    </location>
</feature>
<dbReference type="Pfam" id="PF08148">
    <property type="entry name" value="DSHCT"/>
    <property type="match status" value="1"/>
</dbReference>
<dbReference type="InterPro" id="IPR050699">
    <property type="entry name" value="RNA-DNA_Helicase"/>
</dbReference>
<dbReference type="PROSITE" id="PS51192">
    <property type="entry name" value="HELICASE_ATP_BIND_1"/>
    <property type="match status" value="1"/>
</dbReference>
<dbReference type="GO" id="GO:0004386">
    <property type="term" value="F:helicase activity"/>
    <property type="evidence" value="ECO:0007669"/>
    <property type="project" value="UniProtKB-KW"/>
</dbReference>
<dbReference type="SMART" id="SM01142">
    <property type="entry name" value="DSHCT"/>
    <property type="match status" value="1"/>
</dbReference>
<evidence type="ECO:0000256" key="3">
    <source>
        <dbReference type="ARBA" id="ARBA00022806"/>
    </source>
</evidence>
<feature type="domain" description="Helicase ATP-binding" evidence="7">
    <location>
        <begin position="204"/>
        <end position="369"/>
    </location>
</feature>
<keyword evidence="4" id="KW-0067">ATP-binding</keyword>
<protein>
    <recommendedName>
        <fullName evidence="11">Helicase ATP-binding domain-containing protein</fullName>
    </recommendedName>
</protein>
<dbReference type="GeneID" id="17357603"/>
<dbReference type="GO" id="GO:0070478">
    <property type="term" value="P:nuclear-transcribed mRNA catabolic process, 3'-5' exonucleolytic nonsense-mediated decay"/>
    <property type="evidence" value="ECO:0007669"/>
    <property type="project" value="TreeGrafter"/>
</dbReference>
<dbReference type="InterPro" id="IPR011545">
    <property type="entry name" value="DEAD/DEAH_box_helicase_dom"/>
</dbReference>
<keyword evidence="5" id="KW-0175">Coiled coil</keyword>
<evidence type="ECO:0000259" key="7">
    <source>
        <dbReference type="PROSITE" id="PS51192"/>
    </source>
</evidence>
<dbReference type="OMA" id="RRGCDKA"/>
<dbReference type="Gene3D" id="3.40.50.300">
    <property type="entry name" value="P-loop containing nucleotide triphosphate hydrolases"/>
    <property type="match status" value="2"/>
</dbReference>
<dbReference type="InterPro" id="IPR003593">
    <property type="entry name" value="AAA+_ATPase"/>
</dbReference>
<dbReference type="EMBL" id="GL433838">
    <property type="protein sequence ID" value="EFN58188.1"/>
    <property type="molecule type" value="Genomic_DNA"/>
</dbReference>
<keyword evidence="1" id="KW-0547">Nucleotide-binding</keyword>
<feature type="compositionally biased region" description="Polar residues" evidence="6">
    <location>
        <begin position="10"/>
        <end position="24"/>
    </location>
</feature>